<keyword evidence="3" id="KW-1185">Reference proteome</keyword>
<accession>A0A9D4RCI8</accession>
<gene>
    <name evidence="2" type="ORF">DPMN_026371</name>
</gene>
<evidence type="ECO:0000313" key="2">
    <source>
        <dbReference type="EMBL" id="KAH3863386.1"/>
    </source>
</evidence>
<dbReference type="Proteomes" id="UP000828390">
    <property type="component" value="Unassembled WGS sequence"/>
</dbReference>
<reference evidence="2" key="1">
    <citation type="journal article" date="2019" name="bioRxiv">
        <title>The Genome of the Zebra Mussel, Dreissena polymorpha: A Resource for Invasive Species Research.</title>
        <authorList>
            <person name="McCartney M.A."/>
            <person name="Auch B."/>
            <person name="Kono T."/>
            <person name="Mallez S."/>
            <person name="Zhang Y."/>
            <person name="Obille A."/>
            <person name="Becker A."/>
            <person name="Abrahante J.E."/>
            <person name="Garbe J."/>
            <person name="Badalamenti J.P."/>
            <person name="Herman A."/>
            <person name="Mangelson H."/>
            <person name="Liachko I."/>
            <person name="Sullivan S."/>
            <person name="Sone E.D."/>
            <person name="Koren S."/>
            <person name="Silverstein K.A.T."/>
            <person name="Beckman K.B."/>
            <person name="Gohl D.M."/>
        </authorList>
    </citation>
    <scope>NUCLEOTIDE SEQUENCE</scope>
    <source>
        <strain evidence="2">Duluth1</strain>
        <tissue evidence="2">Whole animal</tissue>
    </source>
</reference>
<evidence type="ECO:0000256" key="1">
    <source>
        <dbReference type="SAM" id="MobiDB-lite"/>
    </source>
</evidence>
<organism evidence="2 3">
    <name type="scientific">Dreissena polymorpha</name>
    <name type="common">Zebra mussel</name>
    <name type="synonym">Mytilus polymorpha</name>
    <dbReference type="NCBI Taxonomy" id="45954"/>
    <lineage>
        <taxon>Eukaryota</taxon>
        <taxon>Metazoa</taxon>
        <taxon>Spiralia</taxon>
        <taxon>Lophotrochozoa</taxon>
        <taxon>Mollusca</taxon>
        <taxon>Bivalvia</taxon>
        <taxon>Autobranchia</taxon>
        <taxon>Heteroconchia</taxon>
        <taxon>Euheterodonta</taxon>
        <taxon>Imparidentia</taxon>
        <taxon>Neoheterodontei</taxon>
        <taxon>Myida</taxon>
        <taxon>Dreissenoidea</taxon>
        <taxon>Dreissenidae</taxon>
        <taxon>Dreissena</taxon>
    </lineage>
</organism>
<dbReference type="EMBL" id="JAIWYP010000002">
    <property type="protein sequence ID" value="KAH3863386.1"/>
    <property type="molecule type" value="Genomic_DNA"/>
</dbReference>
<proteinExistence type="predicted"/>
<reference evidence="2" key="2">
    <citation type="submission" date="2020-11" db="EMBL/GenBank/DDBJ databases">
        <authorList>
            <person name="McCartney M.A."/>
            <person name="Auch B."/>
            <person name="Kono T."/>
            <person name="Mallez S."/>
            <person name="Becker A."/>
            <person name="Gohl D.M."/>
            <person name="Silverstein K.A.T."/>
            <person name="Koren S."/>
            <person name="Bechman K.B."/>
            <person name="Herman A."/>
            <person name="Abrahante J.E."/>
            <person name="Garbe J."/>
        </authorList>
    </citation>
    <scope>NUCLEOTIDE SEQUENCE</scope>
    <source>
        <strain evidence="2">Duluth1</strain>
        <tissue evidence="2">Whole animal</tissue>
    </source>
</reference>
<feature type="region of interest" description="Disordered" evidence="1">
    <location>
        <begin position="69"/>
        <end position="101"/>
    </location>
</feature>
<sequence>MTRTLSWINQTLKNPVYDVKRNDPRARRVRRLHRNLFLPLRQTDGKPSDIVLDDVATAGTKYVIPHKRGKYTPSADVNPEVRRSTRNRRAPKWQTNGQFQM</sequence>
<comment type="caution">
    <text evidence="2">The sequence shown here is derived from an EMBL/GenBank/DDBJ whole genome shotgun (WGS) entry which is preliminary data.</text>
</comment>
<dbReference type="AlphaFoldDB" id="A0A9D4RCI8"/>
<protein>
    <submittedName>
        <fullName evidence="2">Uncharacterized protein</fullName>
    </submittedName>
</protein>
<name>A0A9D4RCI8_DREPO</name>
<evidence type="ECO:0000313" key="3">
    <source>
        <dbReference type="Proteomes" id="UP000828390"/>
    </source>
</evidence>